<dbReference type="EMBL" id="WOWP01000053">
    <property type="protein sequence ID" value="MUV04597.1"/>
    <property type="molecule type" value="Genomic_DNA"/>
</dbReference>
<keyword evidence="2" id="KW-1185">Reference proteome</keyword>
<reference evidence="1 2" key="1">
    <citation type="submission" date="2019-12" db="EMBL/GenBank/DDBJ databases">
        <authorList>
            <person name="Sun J.-Q."/>
        </authorList>
    </citation>
    <scope>NUCLEOTIDE SEQUENCE [LARGE SCALE GENOMIC DNA]</scope>
    <source>
        <strain evidence="1 2">JCM 17928</strain>
    </source>
</reference>
<dbReference type="AlphaFoldDB" id="A0A6N8HFT9"/>
<dbReference type="Pfam" id="PF21845">
    <property type="entry name" value="DUF6904"/>
    <property type="match status" value="1"/>
</dbReference>
<protein>
    <submittedName>
        <fullName evidence="1">Uncharacterized protein</fullName>
    </submittedName>
</protein>
<dbReference type="Proteomes" id="UP000433945">
    <property type="component" value="Unassembled WGS sequence"/>
</dbReference>
<proteinExistence type="predicted"/>
<accession>A0A6N8HFT9</accession>
<dbReference type="RefSeq" id="WP_157483867.1">
    <property type="nucleotide sequence ID" value="NZ_WOWP01000053.1"/>
</dbReference>
<organism evidence="1 2">
    <name type="scientific">Flavobacterium rakeshii</name>
    <dbReference type="NCBI Taxonomy" id="1038845"/>
    <lineage>
        <taxon>Bacteria</taxon>
        <taxon>Pseudomonadati</taxon>
        <taxon>Bacteroidota</taxon>
        <taxon>Flavobacteriia</taxon>
        <taxon>Flavobacteriales</taxon>
        <taxon>Flavobacteriaceae</taxon>
        <taxon>Flavobacterium</taxon>
    </lineage>
</organism>
<evidence type="ECO:0000313" key="2">
    <source>
        <dbReference type="Proteomes" id="UP000433945"/>
    </source>
</evidence>
<dbReference type="OrthoDB" id="1122716at2"/>
<comment type="caution">
    <text evidence="1">The sequence shown here is derived from an EMBL/GenBank/DDBJ whole genome shotgun (WGS) entry which is preliminary data.</text>
</comment>
<sequence length="221" mass="25703">MLQSNPSPKGTGIEIWGDYGDLAGLHQTIHKIGNRLNEYDNKFKGQSDIIMSLAYEVRKSFEGSRLREQFSFDSDNRVEYFGFQYLWTDLLFAVSVLRLNAGYVTMDELDQANLYILEYNLKSSLTAYDPKGAETLKLFIGQRINVHDPLIFLILQGINFEYLSQKPSKTRFRNIPNLIVEYTSFFSETHKLWRKDLEKSAKQLGCDVLDIEYGEYPDFEF</sequence>
<gene>
    <name evidence="1" type="ORF">GN157_12845</name>
</gene>
<name>A0A6N8HFT9_9FLAO</name>
<dbReference type="InterPro" id="IPR054199">
    <property type="entry name" value="DUF6904"/>
</dbReference>
<evidence type="ECO:0000313" key="1">
    <source>
        <dbReference type="EMBL" id="MUV04597.1"/>
    </source>
</evidence>